<reference evidence="1 2" key="1">
    <citation type="submission" date="2017-11" db="EMBL/GenBank/DDBJ databases">
        <title>De-novo sequencing of pomegranate (Punica granatum L.) genome.</title>
        <authorList>
            <person name="Akparov Z."/>
            <person name="Amiraslanov A."/>
            <person name="Hajiyeva S."/>
            <person name="Abbasov M."/>
            <person name="Kaur K."/>
            <person name="Hamwieh A."/>
            <person name="Solovyev V."/>
            <person name="Salamov A."/>
            <person name="Braich B."/>
            <person name="Kosarev P."/>
            <person name="Mahmoud A."/>
            <person name="Hajiyev E."/>
            <person name="Babayeva S."/>
            <person name="Izzatullayeva V."/>
            <person name="Mammadov A."/>
            <person name="Mammadov A."/>
            <person name="Sharifova S."/>
            <person name="Ojaghi J."/>
            <person name="Eynullazada K."/>
            <person name="Bayramov B."/>
            <person name="Abdulazimova A."/>
            <person name="Shahmuradov I."/>
        </authorList>
    </citation>
    <scope>NUCLEOTIDE SEQUENCE [LARGE SCALE GENOMIC DNA]</scope>
    <source>
        <strain evidence="2">cv. AG2017</strain>
        <tissue evidence="1">Leaf</tissue>
    </source>
</reference>
<protein>
    <submittedName>
        <fullName evidence="1">Uncharacterized protein</fullName>
    </submittedName>
</protein>
<keyword evidence="2" id="KW-1185">Reference proteome</keyword>
<dbReference type="Proteomes" id="UP000233551">
    <property type="component" value="Unassembled WGS sequence"/>
</dbReference>
<accession>A0A2I0HXI5</accession>
<evidence type="ECO:0000313" key="1">
    <source>
        <dbReference type="EMBL" id="PKI35966.1"/>
    </source>
</evidence>
<sequence>MHTQIHTFTHININSLPHSPILLARTHFTLSDCVVFGQRSPALLRCRALAPSWKLLRPGASCWDFAPCNPEGE</sequence>
<proteinExistence type="predicted"/>
<gene>
    <name evidence="1" type="ORF">CRG98_043648</name>
</gene>
<comment type="caution">
    <text evidence="1">The sequence shown here is derived from an EMBL/GenBank/DDBJ whole genome shotgun (WGS) entry which is preliminary data.</text>
</comment>
<organism evidence="1 2">
    <name type="scientific">Punica granatum</name>
    <name type="common">Pomegranate</name>
    <dbReference type="NCBI Taxonomy" id="22663"/>
    <lineage>
        <taxon>Eukaryota</taxon>
        <taxon>Viridiplantae</taxon>
        <taxon>Streptophyta</taxon>
        <taxon>Embryophyta</taxon>
        <taxon>Tracheophyta</taxon>
        <taxon>Spermatophyta</taxon>
        <taxon>Magnoliopsida</taxon>
        <taxon>eudicotyledons</taxon>
        <taxon>Gunneridae</taxon>
        <taxon>Pentapetalae</taxon>
        <taxon>rosids</taxon>
        <taxon>malvids</taxon>
        <taxon>Myrtales</taxon>
        <taxon>Lythraceae</taxon>
        <taxon>Punica</taxon>
    </lineage>
</organism>
<evidence type="ECO:0000313" key="2">
    <source>
        <dbReference type="Proteomes" id="UP000233551"/>
    </source>
</evidence>
<dbReference type="EMBL" id="PGOL01005084">
    <property type="protein sequence ID" value="PKI35966.1"/>
    <property type="molecule type" value="Genomic_DNA"/>
</dbReference>
<name>A0A2I0HXI5_PUNGR</name>
<feature type="non-terminal residue" evidence="1">
    <location>
        <position position="73"/>
    </location>
</feature>
<dbReference type="AlphaFoldDB" id="A0A2I0HXI5"/>